<evidence type="ECO:0000256" key="4">
    <source>
        <dbReference type="ARBA" id="ARBA00022679"/>
    </source>
</evidence>
<gene>
    <name evidence="12" type="ORF">BKA15_004035</name>
</gene>
<evidence type="ECO:0000256" key="7">
    <source>
        <dbReference type="ARBA" id="ARBA00022840"/>
    </source>
</evidence>
<name>A0A7Y9LE57_9ACTN</name>
<dbReference type="EC" id="2.7.13.3" evidence="2"/>
<keyword evidence="13" id="KW-1185">Reference proteome</keyword>
<feature type="transmembrane region" description="Helical" evidence="9">
    <location>
        <begin position="187"/>
        <end position="218"/>
    </location>
</feature>
<dbReference type="Gene3D" id="1.20.5.1930">
    <property type="match status" value="1"/>
</dbReference>
<keyword evidence="9" id="KW-1133">Transmembrane helix</keyword>
<evidence type="ECO:0000256" key="8">
    <source>
        <dbReference type="ARBA" id="ARBA00023012"/>
    </source>
</evidence>
<dbReference type="GO" id="GO:0000155">
    <property type="term" value="F:phosphorelay sensor kinase activity"/>
    <property type="evidence" value="ECO:0007669"/>
    <property type="project" value="InterPro"/>
</dbReference>
<dbReference type="GO" id="GO:0046983">
    <property type="term" value="F:protein dimerization activity"/>
    <property type="evidence" value="ECO:0007669"/>
    <property type="project" value="InterPro"/>
</dbReference>
<evidence type="ECO:0000256" key="3">
    <source>
        <dbReference type="ARBA" id="ARBA00022553"/>
    </source>
</evidence>
<comment type="catalytic activity">
    <reaction evidence="1">
        <text>ATP + protein L-histidine = ADP + protein N-phospho-L-histidine.</text>
        <dbReference type="EC" id="2.7.13.3"/>
    </reaction>
</comment>
<evidence type="ECO:0000313" key="12">
    <source>
        <dbReference type="EMBL" id="NYE72706.1"/>
    </source>
</evidence>
<evidence type="ECO:0000256" key="1">
    <source>
        <dbReference type="ARBA" id="ARBA00000085"/>
    </source>
</evidence>
<dbReference type="GO" id="GO:0005524">
    <property type="term" value="F:ATP binding"/>
    <property type="evidence" value="ECO:0007669"/>
    <property type="project" value="UniProtKB-KW"/>
</dbReference>
<dbReference type="InterPro" id="IPR025828">
    <property type="entry name" value="Put_sensor_dom"/>
</dbReference>
<keyword evidence="9" id="KW-0812">Transmembrane</keyword>
<dbReference type="PANTHER" id="PTHR24421:SF10">
    <property type="entry name" value="NITRATE_NITRITE SENSOR PROTEIN NARQ"/>
    <property type="match status" value="1"/>
</dbReference>
<dbReference type="Gene3D" id="3.30.565.10">
    <property type="entry name" value="Histidine kinase-like ATPase, C-terminal domain"/>
    <property type="match status" value="1"/>
</dbReference>
<evidence type="ECO:0000256" key="2">
    <source>
        <dbReference type="ARBA" id="ARBA00012438"/>
    </source>
</evidence>
<feature type="domain" description="Putative sensor" evidence="11">
    <location>
        <begin position="56"/>
        <end position="233"/>
    </location>
</feature>
<keyword evidence="8" id="KW-0902">Two-component regulatory system</keyword>
<keyword evidence="4" id="KW-0808">Transferase</keyword>
<feature type="transmembrane region" description="Helical" evidence="9">
    <location>
        <begin position="79"/>
        <end position="100"/>
    </location>
</feature>
<proteinExistence type="predicted"/>
<feature type="transmembrane region" description="Helical" evidence="9">
    <location>
        <begin position="52"/>
        <end position="73"/>
    </location>
</feature>
<keyword evidence="7" id="KW-0067">ATP-binding</keyword>
<feature type="transmembrane region" description="Helical" evidence="9">
    <location>
        <begin position="142"/>
        <end position="175"/>
    </location>
</feature>
<keyword evidence="6 12" id="KW-0418">Kinase</keyword>
<dbReference type="InterPro" id="IPR050482">
    <property type="entry name" value="Sensor_HK_TwoCompSys"/>
</dbReference>
<dbReference type="SUPFAM" id="SSF55874">
    <property type="entry name" value="ATPase domain of HSP90 chaperone/DNA topoisomerase II/histidine kinase"/>
    <property type="match status" value="1"/>
</dbReference>
<dbReference type="Pfam" id="PF07730">
    <property type="entry name" value="HisKA_3"/>
    <property type="match status" value="1"/>
</dbReference>
<evidence type="ECO:0000256" key="6">
    <source>
        <dbReference type="ARBA" id="ARBA00022777"/>
    </source>
</evidence>
<protein>
    <recommendedName>
        <fullName evidence="2">histidine kinase</fullName>
        <ecNumber evidence="2">2.7.13.3</ecNumber>
    </recommendedName>
</protein>
<dbReference type="CDD" id="cd16917">
    <property type="entry name" value="HATPase_UhpB-NarQ-NarX-like"/>
    <property type="match status" value="1"/>
</dbReference>
<comment type="caution">
    <text evidence="12">The sequence shown here is derived from an EMBL/GenBank/DDBJ whole genome shotgun (WGS) entry which is preliminary data.</text>
</comment>
<dbReference type="PANTHER" id="PTHR24421">
    <property type="entry name" value="NITRATE/NITRITE SENSOR PROTEIN NARX-RELATED"/>
    <property type="match status" value="1"/>
</dbReference>
<dbReference type="RefSeq" id="WP_179753694.1">
    <property type="nucleotide sequence ID" value="NZ_JACCBU010000001.1"/>
</dbReference>
<sequence>MTNIGSELEFSQGAELGATPQNGPDMSDLTQPSPIDSGNALARTIRQAGRDLGCVAGGFFIALFGFIVCVPLFSLGVGTAVTVFGLFVLTAALVVAGGFAQFHRNLLAGAGYELRRPVYPRGRMRFWGRMRRLRSAQGWRDLLHIPIAFVVNTASFCIAIPWVVAGPGGLTYWFWSQYLPDEDRTGLAWLLGFPGVVADVILTTMLGAFFLITAPFVLRGLVMLQAAIAKGLLVDEASHLRQQVSELTHSRAAAGEAEAHTLRRLERDLHDGPQQRLVRLGMDLGAVERRLDTDPDTAKQILRQAMEQSQEALAEIRTLSRGIAPPILTERGLRAAVTALAARGVIPTTVDIDEDLDQARSLSDAAQNAVYFVVAETLANKEKYSQASTCAVEVRRLGGVVVITITDDGVGGASVAKGHGLVGLTDRLAGVDGNLHVSSPVGGPTMITATVPVNAMPQAAPGMR</sequence>
<dbReference type="Pfam" id="PF13796">
    <property type="entry name" value="Sensor"/>
    <property type="match status" value="1"/>
</dbReference>
<accession>A0A7Y9LE57</accession>
<feature type="domain" description="Signal transduction histidine kinase subgroup 3 dimerisation and phosphoacceptor" evidence="10">
    <location>
        <begin position="263"/>
        <end position="326"/>
    </location>
</feature>
<keyword evidence="3" id="KW-0597">Phosphoprotein</keyword>
<dbReference type="AlphaFoldDB" id="A0A7Y9LE57"/>
<dbReference type="InterPro" id="IPR011712">
    <property type="entry name" value="Sig_transdc_His_kin_sub3_dim/P"/>
</dbReference>
<evidence type="ECO:0000259" key="10">
    <source>
        <dbReference type="Pfam" id="PF07730"/>
    </source>
</evidence>
<dbReference type="InterPro" id="IPR036890">
    <property type="entry name" value="HATPase_C_sf"/>
</dbReference>
<evidence type="ECO:0000313" key="13">
    <source>
        <dbReference type="Proteomes" id="UP000569914"/>
    </source>
</evidence>
<dbReference type="GO" id="GO:0016020">
    <property type="term" value="C:membrane"/>
    <property type="evidence" value="ECO:0007669"/>
    <property type="project" value="InterPro"/>
</dbReference>
<organism evidence="12 13">
    <name type="scientific">Microlunatus parietis</name>
    <dbReference type="NCBI Taxonomy" id="682979"/>
    <lineage>
        <taxon>Bacteria</taxon>
        <taxon>Bacillati</taxon>
        <taxon>Actinomycetota</taxon>
        <taxon>Actinomycetes</taxon>
        <taxon>Propionibacteriales</taxon>
        <taxon>Propionibacteriaceae</taxon>
        <taxon>Microlunatus</taxon>
    </lineage>
</organism>
<keyword evidence="5" id="KW-0547">Nucleotide-binding</keyword>
<evidence type="ECO:0000256" key="9">
    <source>
        <dbReference type="SAM" id="Phobius"/>
    </source>
</evidence>
<keyword evidence="9" id="KW-0472">Membrane</keyword>
<evidence type="ECO:0000259" key="11">
    <source>
        <dbReference type="Pfam" id="PF13796"/>
    </source>
</evidence>
<reference evidence="12 13" key="1">
    <citation type="submission" date="2020-07" db="EMBL/GenBank/DDBJ databases">
        <title>Sequencing the genomes of 1000 actinobacteria strains.</title>
        <authorList>
            <person name="Klenk H.-P."/>
        </authorList>
    </citation>
    <scope>NUCLEOTIDE SEQUENCE [LARGE SCALE GENOMIC DNA]</scope>
    <source>
        <strain evidence="12 13">DSM 22083</strain>
    </source>
</reference>
<dbReference type="EMBL" id="JACCBU010000001">
    <property type="protein sequence ID" value="NYE72706.1"/>
    <property type="molecule type" value="Genomic_DNA"/>
</dbReference>
<evidence type="ECO:0000256" key="5">
    <source>
        <dbReference type="ARBA" id="ARBA00022741"/>
    </source>
</evidence>
<dbReference type="Proteomes" id="UP000569914">
    <property type="component" value="Unassembled WGS sequence"/>
</dbReference>